<dbReference type="InterPro" id="IPR001611">
    <property type="entry name" value="Leu-rich_rpt"/>
</dbReference>
<dbReference type="InterPro" id="IPR032675">
    <property type="entry name" value="LRR_dom_sf"/>
</dbReference>
<reference evidence="3" key="1">
    <citation type="journal article" date="2008" name="Nature">
        <title>The amphioxus genome and the evolution of the chordate karyotype.</title>
        <authorList>
            <consortium name="US DOE Joint Genome Institute (JGI-PGF)"/>
            <person name="Putnam N.H."/>
            <person name="Butts T."/>
            <person name="Ferrier D.E.K."/>
            <person name="Furlong R.F."/>
            <person name="Hellsten U."/>
            <person name="Kawashima T."/>
            <person name="Robinson-Rechavi M."/>
            <person name="Shoguchi E."/>
            <person name="Terry A."/>
            <person name="Yu J.-K."/>
            <person name="Benito-Gutierrez E.L."/>
            <person name="Dubchak I."/>
            <person name="Garcia-Fernandez J."/>
            <person name="Gibson-Brown J.J."/>
            <person name="Grigoriev I.V."/>
            <person name="Horton A.C."/>
            <person name="de Jong P.J."/>
            <person name="Jurka J."/>
            <person name="Kapitonov V.V."/>
            <person name="Kohara Y."/>
            <person name="Kuroki Y."/>
            <person name="Lindquist E."/>
            <person name="Lucas S."/>
            <person name="Osoegawa K."/>
            <person name="Pennacchio L.A."/>
            <person name="Salamov A.A."/>
            <person name="Satou Y."/>
            <person name="Sauka-Spengler T."/>
            <person name="Schmutz J."/>
            <person name="Shin-I T."/>
            <person name="Toyoda A."/>
            <person name="Bronner-Fraser M."/>
            <person name="Fujiyama A."/>
            <person name="Holland L.Z."/>
            <person name="Holland P.W.H."/>
            <person name="Satoh N."/>
            <person name="Rokhsar D.S."/>
        </authorList>
    </citation>
    <scope>NUCLEOTIDE SEQUENCE [LARGE SCALE GENOMIC DNA]</scope>
    <source>
        <strain evidence="3">S238N-H82</strain>
        <tissue evidence="3">Testes</tissue>
    </source>
</reference>
<feature type="compositionally biased region" description="Acidic residues" evidence="1">
    <location>
        <begin position="346"/>
        <end position="369"/>
    </location>
</feature>
<dbReference type="InterPro" id="IPR051341">
    <property type="entry name" value="Zyg-11_UBL_adapter"/>
</dbReference>
<dbReference type="SMART" id="SM00367">
    <property type="entry name" value="LRR_CC"/>
    <property type="match status" value="9"/>
</dbReference>
<dbReference type="Pfam" id="PF25372">
    <property type="entry name" value="DUF7885"/>
    <property type="match status" value="1"/>
</dbReference>
<dbReference type="FunFam" id="3.80.10.10:FF:002355">
    <property type="entry name" value="Predicted protein"/>
    <property type="match status" value="1"/>
</dbReference>
<feature type="compositionally biased region" description="Polar residues" evidence="1">
    <location>
        <begin position="377"/>
        <end position="403"/>
    </location>
</feature>
<evidence type="ECO:0000313" key="3">
    <source>
        <dbReference type="EMBL" id="EEN48384.1"/>
    </source>
</evidence>
<dbReference type="InterPro" id="IPR057207">
    <property type="entry name" value="FBXL15_LRR"/>
</dbReference>
<dbReference type="FunFam" id="3.80.10.10:FF:001248">
    <property type="entry name" value="DNA repair protein rhp7 isoform A"/>
    <property type="match status" value="1"/>
</dbReference>
<dbReference type="InterPro" id="IPR006553">
    <property type="entry name" value="Leu-rich_rpt_Cys-con_subtyp"/>
</dbReference>
<dbReference type="PANTHER" id="PTHR12904:SF32">
    <property type="entry name" value="FI05230P"/>
    <property type="match status" value="1"/>
</dbReference>
<gene>
    <name evidence="3" type="ORF">BRAFLDRAFT_106234</name>
</gene>
<evidence type="ECO:0000259" key="2">
    <source>
        <dbReference type="Pfam" id="PF25372"/>
    </source>
</evidence>
<dbReference type="InParanoid" id="C3ZGE0"/>
<proteinExistence type="predicted"/>
<dbReference type="Pfam" id="PF13516">
    <property type="entry name" value="LRR_6"/>
    <property type="match status" value="1"/>
</dbReference>
<dbReference type="SUPFAM" id="SSF52047">
    <property type="entry name" value="RNI-like"/>
    <property type="match status" value="2"/>
</dbReference>
<dbReference type="Gene3D" id="3.80.10.10">
    <property type="entry name" value="Ribonuclease Inhibitor"/>
    <property type="match status" value="4"/>
</dbReference>
<evidence type="ECO:0000256" key="1">
    <source>
        <dbReference type="SAM" id="MobiDB-lite"/>
    </source>
</evidence>
<dbReference type="AlphaFoldDB" id="C3ZGE0"/>
<name>C3ZGE0_BRAFL</name>
<organism>
    <name type="scientific">Branchiostoma floridae</name>
    <name type="common">Florida lancelet</name>
    <name type="synonym">Amphioxus</name>
    <dbReference type="NCBI Taxonomy" id="7739"/>
    <lineage>
        <taxon>Eukaryota</taxon>
        <taxon>Metazoa</taxon>
        <taxon>Chordata</taxon>
        <taxon>Cephalochordata</taxon>
        <taxon>Leptocardii</taxon>
        <taxon>Amphioxiformes</taxon>
        <taxon>Branchiostomatidae</taxon>
        <taxon>Branchiostoma</taxon>
    </lineage>
</organism>
<dbReference type="EMBL" id="GG666617">
    <property type="protein sequence ID" value="EEN48384.1"/>
    <property type="molecule type" value="Genomic_DNA"/>
</dbReference>
<feature type="domain" description="F-box/LRR-repeat protein 15-like leucin rich repeat" evidence="2">
    <location>
        <begin position="646"/>
        <end position="835"/>
    </location>
</feature>
<protein>
    <recommendedName>
        <fullName evidence="2">F-box/LRR-repeat protein 15-like leucin rich repeat domain-containing protein</fullName>
    </recommendedName>
</protein>
<dbReference type="STRING" id="7739.C3ZGE0"/>
<feature type="region of interest" description="Disordered" evidence="1">
    <location>
        <begin position="314"/>
        <end position="413"/>
    </location>
</feature>
<dbReference type="PANTHER" id="PTHR12904">
    <property type="match status" value="1"/>
</dbReference>
<dbReference type="eggNOG" id="KOG1947">
    <property type="taxonomic scope" value="Eukaryota"/>
</dbReference>
<accession>C3ZGE0</accession>
<sequence>MAEQNLFSFVPLCHQKHGEETDQSRVTTLQFQAQTAVLRTVLRLGETSPSQCAHVRVQLAGGSYGVLCSSIRERIVAEFPKMLTDELLWLLVPPHVKILDLSRCCNLSWEGMARVIRRCRNLRTLILGELAGVTFDLCSINQSCPHLTSLNLSGNNIDDGVVWAALRQWPHLCHLDLSYCGDQFTDDCFLLPDMEEEEAGPVLEAGASVSPKRKCRPGCKLTSVDISGCLQLTTKCIRHLTGLCGPTLQVLNIAYTSVDCSALWFLCGYSLSTAVQLAVAVDNQGACPPMQDNRLLSPELIHKILAGELHHGNQQPITIGVPDGELDEESSTEGALGQMSVGGQESSEEGTEMESNDYIEIDGCQDEENSNSRDQSESIPNEIQTSNSQSEPGTLNSTDQSEAVGTGGMSFDSISQMKDRTESLSLDNVELIVSEKETMNGHSDVHNYNRILNSQSVTNTTLMNSSNGCYCLSPGMLPSTSRLKVSCPREANKETVKAGSCGIAAAKDSGTHECYPSASSLEDSVLKETKSDTTEAGPYGIAAAKDCRTPTSDVNATRKKDNCVLLKGDGTAPEYDGMPPRDYGLPPPQSKYAWGEEGASERPQKLKTKPRVERTFHLQSYQPNITSLDISGVNMSMNSTSVDIGNACMKAFVSANRNLRKLSLTWKEIRDETVEFIGQHAKDLRYLSMIDCDRTAPFSLAALSYDCNKLEYLDVKGMSFIGDTGLVPLVVNNPQLQTLSLAECNITDLSLDKIAKFLGDGEFLQEAFFLQEFLQEAFFLQECCRHSCRNSCRRKLTCLDLSWCEEITDSGLSCVVGACRNLQQLSLRQCLSTAHTLVRLGENCRQLRSLMMSGVEGMSDGVLVSMVENLGLLEELDVSWNLDLTDLSISRVLVCCPRLRDARLAGLKRITSKPFLPIISDLARWRRCQSLLKLKEKERRVFLEEGEEQWSSDEEYEDLYIPHRSASYAPCLRDLDLEYSDSVNDDFLAEIVAVCHGTLRIRDYYGELLQPKWTGNMHFFM</sequence>